<feature type="transmembrane region" description="Helical" evidence="1">
    <location>
        <begin position="170"/>
        <end position="203"/>
    </location>
</feature>
<feature type="domain" description="DUF7847" evidence="2">
    <location>
        <begin position="82"/>
        <end position="204"/>
    </location>
</feature>
<feature type="transmembrane region" description="Helical" evidence="1">
    <location>
        <begin position="118"/>
        <end position="138"/>
    </location>
</feature>
<keyword evidence="1" id="KW-1133">Transmembrane helix</keyword>
<dbReference type="EMBL" id="JAUTAL010000001">
    <property type="protein sequence ID" value="MDQ1098065.1"/>
    <property type="molecule type" value="Genomic_DNA"/>
</dbReference>
<reference evidence="3 4" key="1">
    <citation type="submission" date="2023-07" db="EMBL/GenBank/DDBJ databases">
        <title>Functional and genomic diversity of the sorghum phyllosphere microbiome.</title>
        <authorList>
            <person name="Shade A."/>
        </authorList>
    </citation>
    <scope>NUCLEOTIDE SEQUENCE [LARGE SCALE GENOMIC DNA]</scope>
    <source>
        <strain evidence="3 4">SORGH_AS_1064</strain>
    </source>
</reference>
<gene>
    <name evidence="3" type="ORF">QE404_003212</name>
</gene>
<keyword evidence="4" id="KW-1185">Reference proteome</keyword>
<feature type="transmembrane region" description="Helical" evidence="1">
    <location>
        <begin position="79"/>
        <end position="106"/>
    </location>
</feature>
<comment type="caution">
    <text evidence="3">The sequence shown here is derived from an EMBL/GenBank/DDBJ whole genome shotgun (WGS) entry which is preliminary data.</text>
</comment>
<organism evidence="3 4">
    <name type="scientific">Chryseobacterium camelliae</name>
    <dbReference type="NCBI Taxonomy" id="1265445"/>
    <lineage>
        <taxon>Bacteria</taxon>
        <taxon>Pseudomonadati</taxon>
        <taxon>Bacteroidota</taxon>
        <taxon>Flavobacteriia</taxon>
        <taxon>Flavobacteriales</taxon>
        <taxon>Weeksellaceae</taxon>
        <taxon>Chryseobacterium group</taxon>
        <taxon>Chryseobacterium</taxon>
    </lineage>
</organism>
<dbReference type="Pfam" id="PF25231">
    <property type="entry name" value="DUF7847"/>
    <property type="match status" value="1"/>
</dbReference>
<keyword evidence="1" id="KW-0812">Transmembrane</keyword>
<proteinExistence type="predicted"/>
<evidence type="ECO:0000313" key="4">
    <source>
        <dbReference type="Proteomes" id="UP001225072"/>
    </source>
</evidence>
<evidence type="ECO:0000313" key="3">
    <source>
        <dbReference type="EMBL" id="MDQ1098065.1"/>
    </source>
</evidence>
<keyword evidence="1" id="KW-0472">Membrane</keyword>
<accession>A0ABU0TLZ9</accession>
<dbReference type="InterPro" id="IPR057169">
    <property type="entry name" value="DUF7847"/>
</dbReference>
<dbReference type="Proteomes" id="UP001225072">
    <property type="component" value="Unassembled WGS sequence"/>
</dbReference>
<feature type="transmembrane region" description="Helical" evidence="1">
    <location>
        <begin position="32"/>
        <end position="59"/>
    </location>
</feature>
<protein>
    <recommendedName>
        <fullName evidence="2">DUF7847 domain-containing protein</fullName>
    </recommendedName>
</protein>
<sequence length="231" mass="25912">MMKLNVKPVNFDFSKYLNGGFEFYKNNFGDILLAYFFCFVMNIIPFCGILGIGNLYRYLHRLRKGEPAGPGDIFDFGDFVPYFILQLIVFAGAIVIYLPMMIVGFIAGAENGEPSPVFAMIMIPYMIIVMIAFLIVVLKAFYMPGLISIAGVKDIKTAWNMSVTMTKNNLLSIFLLVIITAILGQLGIIFCGIGIFLTIPFVYASNFMAIEDALQQIQYDEITEIGVKNEY</sequence>
<evidence type="ECO:0000259" key="2">
    <source>
        <dbReference type="Pfam" id="PF25231"/>
    </source>
</evidence>
<evidence type="ECO:0000256" key="1">
    <source>
        <dbReference type="SAM" id="Phobius"/>
    </source>
</evidence>
<dbReference type="RefSeq" id="WP_307452042.1">
    <property type="nucleotide sequence ID" value="NZ_JAUTAL010000001.1"/>
</dbReference>
<name>A0ABU0TLZ9_9FLAO</name>